<keyword evidence="4" id="KW-1185">Reference proteome</keyword>
<feature type="signal peptide" evidence="2">
    <location>
        <begin position="1"/>
        <end position="20"/>
    </location>
</feature>
<dbReference type="RefSeq" id="WP_123689474.1">
    <property type="nucleotide sequence ID" value="NZ_AP019700.1"/>
</dbReference>
<protein>
    <recommendedName>
        <fullName evidence="5">YpeB-like protein with protease inhibitory function</fullName>
    </recommendedName>
</protein>
<accession>A0A3N1M922</accession>
<feature type="compositionally biased region" description="Low complexity" evidence="1">
    <location>
        <begin position="35"/>
        <end position="64"/>
    </location>
</feature>
<keyword evidence="2" id="KW-0732">Signal</keyword>
<evidence type="ECO:0000256" key="2">
    <source>
        <dbReference type="SAM" id="SignalP"/>
    </source>
</evidence>
<evidence type="ECO:0000313" key="4">
    <source>
        <dbReference type="Proteomes" id="UP000278222"/>
    </source>
</evidence>
<dbReference type="OrthoDB" id="7376531at2"/>
<gene>
    <name evidence="3" type="ORF">EDC65_1964</name>
</gene>
<comment type="caution">
    <text evidence="3">The sequence shown here is derived from an EMBL/GenBank/DDBJ whole genome shotgun (WGS) entry which is preliminary data.</text>
</comment>
<organism evidence="3 4">
    <name type="scientific">Stella humosa</name>
    <dbReference type="NCBI Taxonomy" id="94"/>
    <lineage>
        <taxon>Bacteria</taxon>
        <taxon>Pseudomonadati</taxon>
        <taxon>Pseudomonadota</taxon>
        <taxon>Alphaproteobacteria</taxon>
        <taxon>Rhodospirillales</taxon>
        <taxon>Stellaceae</taxon>
        <taxon>Stella</taxon>
    </lineage>
</organism>
<evidence type="ECO:0008006" key="5">
    <source>
        <dbReference type="Google" id="ProtNLM"/>
    </source>
</evidence>
<feature type="region of interest" description="Disordered" evidence="1">
    <location>
        <begin position="22"/>
        <end position="100"/>
    </location>
</feature>
<sequence>MSKIVIAAAAFGMMVGSALAQTTMPAPTTPPAATPPANQTAPTNPAVNSSGPNNPGAPAAGANSFTEAQAKSRLEANGYSGVGTLAKDKDGVWRGNATRNGQSVEVAVDYQGNIVAR</sequence>
<dbReference type="AlphaFoldDB" id="A0A3N1M922"/>
<dbReference type="EMBL" id="RJKX01000013">
    <property type="protein sequence ID" value="ROQ00168.1"/>
    <property type="molecule type" value="Genomic_DNA"/>
</dbReference>
<dbReference type="Proteomes" id="UP000278222">
    <property type="component" value="Unassembled WGS sequence"/>
</dbReference>
<name>A0A3N1M922_9PROT</name>
<feature type="chain" id="PRO_5018244163" description="YpeB-like protein with protease inhibitory function" evidence="2">
    <location>
        <begin position="21"/>
        <end position="117"/>
    </location>
</feature>
<proteinExistence type="predicted"/>
<reference evidence="3 4" key="1">
    <citation type="submission" date="2018-11" db="EMBL/GenBank/DDBJ databases">
        <title>Genomic Encyclopedia of Type Strains, Phase IV (KMG-IV): sequencing the most valuable type-strain genomes for metagenomic binning, comparative biology and taxonomic classification.</title>
        <authorList>
            <person name="Goeker M."/>
        </authorList>
    </citation>
    <scope>NUCLEOTIDE SEQUENCE [LARGE SCALE GENOMIC DNA]</scope>
    <source>
        <strain evidence="3 4">DSM 5900</strain>
    </source>
</reference>
<evidence type="ECO:0000313" key="3">
    <source>
        <dbReference type="EMBL" id="ROQ00168.1"/>
    </source>
</evidence>
<evidence type="ECO:0000256" key="1">
    <source>
        <dbReference type="SAM" id="MobiDB-lite"/>
    </source>
</evidence>